<organism evidence="1 2">
    <name type="scientific">Streptomonospora algeriensis</name>
    <dbReference type="NCBI Taxonomy" id="995084"/>
    <lineage>
        <taxon>Bacteria</taxon>
        <taxon>Bacillati</taxon>
        <taxon>Actinomycetota</taxon>
        <taxon>Actinomycetes</taxon>
        <taxon>Streptosporangiales</taxon>
        <taxon>Nocardiopsidaceae</taxon>
        <taxon>Streptomonospora</taxon>
    </lineage>
</organism>
<feature type="non-terminal residue" evidence="1">
    <location>
        <position position="1"/>
    </location>
</feature>
<keyword evidence="2" id="KW-1185">Reference proteome</keyword>
<proteinExistence type="predicted"/>
<gene>
    <name evidence="1" type="ORF">ACFQZU_21605</name>
</gene>
<dbReference type="Proteomes" id="UP001596956">
    <property type="component" value="Unassembled WGS sequence"/>
</dbReference>
<name>A0ABW3BKI0_9ACTN</name>
<evidence type="ECO:0000313" key="1">
    <source>
        <dbReference type="EMBL" id="MFD0803897.1"/>
    </source>
</evidence>
<protein>
    <submittedName>
        <fullName evidence="1">Uncharacterized protein</fullName>
    </submittedName>
</protein>
<sequence>GSHAGSGAPGAGDGVRGSPDLLHLVSASAEGDAVLTETVDERRGTVSQTVGFEFAEAGEVGPLVPEAVLSPEDARDRLTGASLTTTRHSETGELAEVVIETVNADDDAGHIVGTARLEVTDANRAPVRRWLDGREPLLALTFLSTTARPKDVASPKAEHSDSVGEFDRLLFSEGTYSSVRYAAESRGRDFSVDATLSGLSFGGATGWESVTRTATGARYLARPGPAGRRELVPFEGCTG</sequence>
<reference evidence="2" key="1">
    <citation type="journal article" date="2019" name="Int. J. Syst. Evol. Microbiol.">
        <title>The Global Catalogue of Microorganisms (GCM) 10K type strain sequencing project: providing services to taxonomists for standard genome sequencing and annotation.</title>
        <authorList>
            <consortium name="The Broad Institute Genomics Platform"/>
            <consortium name="The Broad Institute Genome Sequencing Center for Infectious Disease"/>
            <person name="Wu L."/>
            <person name="Ma J."/>
        </authorList>
    </citation>
    <scope>NUCLEOTIDE SEQUENCE [LARGE SCALE GENOMIC DNA]</scope>
    <source>
        <strain evidence="2">CCUG 63369</strain>
    </source>
</reference>
<comment type="caution">
    <text evidence="1">The sequence shown here is derived from an EMBL/GenBank/DDBJ whole genome shotgun (WGS) entry which is preliminary data.</text>
</comment>
<accession>A0ABW3BKI0</accession>
<dbReference type="EMBL" id="JBHTHR010001196">
    <property type="protein sequence ID" value="MFD0803897.1"/>
    <property type="molecule type" value="Genomic_DNA"/>
</dbReference>
<evidence type="ECO:0000313" key="2">
    <source>
        <dbReference type="Proteomes" id="UP001596956"/>
    </source>
</evidence>